<keyword evidence="4" id="KW-1185">Reference proteome</keyword>
<feature type="transmembrane region" description="Helical" evidence="2">
    <location>
        <begin position="182"/>
        <end position="200"/>
    </location>
</feature>
<name>A0A2C6DKI0_9GAMM</name>
<dbReference type="AlphaFoldDB" id="A0A2C6DKI0"/>
<feature type="transmembrane region" description="Helical" evidence="2">
    <location>
        <begin position="368"/>
        <end position="387"/>
    </location>
</feature>
<feature type="transmembrane region" description="Helical" evidence="2">
    <location>
        <begin position="657"/>
        <end position="678"/>
    </location>
</feature>
<evidence type="ECO:0000256" key="2">
    <source>
        <dbReference type="SAM" id="Phobius"/>
    </source>
</evidence>
<reference evidence="4" key="1">
    <citation type="submission" date="2017-09" db="EMBL/GenBank/DDBJ databases">
        <title>FDA dAtabase for Regulatory Grade micrObial Sequences (FDA-ARGOS): Supporting development and validation of Infectious Disease Dx tests.</title>
        <authorList>
            <person name="Minogue T."/>
            <person name="Wolcott M."/>
            <person name="Wasieloski L."/>
            <person name="Aguilar W."/>
            <person name="Moore D."/>
            <person name="Tallon L."/>
            <person name="Sadzewicz L."/>
            <person name="Ott S."/>
            <person name="Zhao X."/>
            <person name="Nagaraj S."/>
            <person name="Vavikolanu K."/>
            <person name="Aluvathingal J."/>
            <person name="Nadendla S."/>
            <person name="Sichtig H."/>
        </authorList>
    </citation>
    <scope>NUCLEOTIDE SEQUENCE [LARGE SCALE GENOMIC DNA]</scope>
    <source>
        <strain evidence="4">FDAARGOS_387</strain>
    </source>
</reference>
<sequence length="920" mass="101630">MDSLFLIGLLILFALIASPIMAIIALNRSREARDATQRLKQQVEALQKQLAAKEREWSEIPVAPRQPESAAPVPVNQTAVVSDEPVTAPAEMAHNVDLIAEPVIAQQQPAVPADTTISAPAPTPKANVRPPEAEPVANPLAGVVSWFFKGNPVAKLGILLLFFGIGYLLKYSIERDMFPIELRLAGAALSSIVLLGLGWRLRNKQPLYGLILQGGAVGALYITVFAAFKLYFLLPHLFAFALMVVICAASVGLAVMQRALSLAVLASIGGYLAPVMLSTGSGDHVGLFSYYLLISVGILAISVWQSWRVLNLIGFAFTFGIATLWGANNYQPEYYLSCQLFLIANLVLFSLLAQLFSVKNRIKQHMAIDGSLLFGPPLIGFGMQYIITEHWPFGPAFSALGFGVIYLIITWGTLRRFPEQGRRIAIGYLALGASFVTLAIPLAMSAQWTALAWSLEGLGILWFGLLQGQRRISWSGTGLLALALAAQVTAYLDYSWDPSIALVLPVLFLSLIAGGALWRHYRSENALWPQFSFGLLIAGIVVWLWWLISAPTFLYQLVYSIDPVLMSYVMDTELISLLGLSISVWIWRKVGLRLAWPELKNMVWLLWPGALITLFIQLSIHSHPLYYGAWNLIWLAVVASAGLLLKRDGQNLKPTQANGLHLSLFWMVLLLVGSEIFWRANQLAWGMNEWRFYLQIVSSSIVILGLWIAERRTCWPVAAHPRVYWLASLPLVFIIIGLLAYGNLLDGQIVNWTYVPLVNPLEEGAIFGLLMLFVSLRRIAPLSGQMQPLITLWTPWVVWGLAGWWLNGSLLRALAHYADLPWWFDTLWASRLIQTTFAIVWALVALICMVYSARTGRRIAWFAGAGVLGIVIAKLFLVDSANGGGLARAVAFLGVAVLLLIVGYFSPLPPRQRIDKESKA</sequence>
<feature type="transmembrane region" description="Helical" evidence="2">
    <location>
        <begin position="599"/>
        <end position="620"/>
    </location>
</feature>
<evidence type="ECO:0000313" key="4">
    <source>
        <dbReference type="Proteomes" id="UP000224974"/>
    </source>
</evidence>
<feature type="transmembrane region" description="Helical" evidence="2">
    <location>
        <begin position="207"/>
        <end position="228"/>
    </location>
</feature>
<dbReference type="PANTHER" id="PTHR38434:SF1">
    <property type="entry name" value="BLL2549 PROTEIN"/>
    <property type="match status" value="1"/>
</dbReference>
<keyword evidence="1" id="KW-0175">Coiled coil</keyword>
<feature type="transmembrane region" description="Helical" evidence="2">
    <location>
        <begin position="450"/>
        <end position="466"/>
    </location>
</feature>
<feature type="transmembrane region" description="Helical" evidence="2">
    <location>
        <begin position="334"/>
        <end position="356"/>
    </location>
</feature>
<feature type="transmembrane region" description="Helical" evidence="2">
    <location>
        <begin position="153"/>
        <end position="170"/>
    </location>
</feature>
<feature type="transmembrane region" description="Helical" evidence="2">
    <location>
        <begin position="234"/>
        <end position="255"/>
    </location>
</feature>
<feature type="transmembrane region" description="Helical" evidence="2">
    <location>
        <begin position="859"/>
        <end position="877"/>
    </location>
</feature>
<feature type="transmembrane region" description="Helical" evidence="2">
    <location>
        <begin position="831"/>
        <end position="852"/>
    </location>
</feature>
<dbReference type="Pfam" id="PF10101">
    <property type="entry name" value="DUF2339"/>
    <property type="match status" value="1"/>
</dbReference>
<dbReference type="EMBL" id="PDDX01000001">
    <property type="protein sequence ID" value="PHI29203.1"/>
    <property type="molecule type" value="Genomic_DNA"/>
</dbReference>
<feature type="transmembrane region" description="Helical" evidence="2">
    <location>
        <begin position="262"/>
        <end position="281"/>
    </location>
</feature>
<protein>
    <submittedName>
        <fullName evidence="3">DUF2339 domain-containing protein</fullName>
    </submittedName>
</protein>
<feature type="transmembrane region" description="Helical" evidence="2">
    <location>
        <begin position="722"/>
        <end position="744"/>
    </location>
</feature>
<accession>A0A2C6DKI0</accession>
<feature type="transmembrane region" description="Helical" evidence="2">
    <location>
        <begin position="764"/>
        <end position="780"/>
    </location>
</feature>
<feature type="transmembrane region" description="Helical" evidence="2">
    <location>
        <begin position="6"/>
        <end position="26"/>
    </location>
</feature>
<proteinExistence type="predicted"/>
<keyword evidence="2" id="KW-1133">Transmembrane helix</keyword>
<feature type="transmembrane region" description="Helical" evidence="2">
    <location>
        <begin position="889"/>
        <end position="906"/>
    </location>
</feature>
<dbReference type="PIRSF" id="PIRSF035905">
    <property type="entry name" value="UCP035905_mp"/>
    <property type="match status" value="1"/>
</dbReference>
<dbReference type="RefSeq" id="WP_029094679.1">
    <property type="nucleotide sequence ID" value="NZ_PDDX01000001.1"/>
</dbReference>
<feature type="transmembrane region" description="Helical" evidence="2">
    <location>
        <begin position="530"/>
        <end position="548"/>
    </location>
</feature>
<evidence type="ECO:0000256" key="1">
    <source>
        <dbReference type="SAM" id="Coils"/>
    </source>
</evidence>
<dbReference type="OrthoDB" id="207428at2"/>
<feature type="transmembrane region" description="Helical" evidence="2">
    <location>
        <begin position="690"/>
        <end position="710"/>
    </location>
</feature>
<feature type="transmembrane region" description="Helical" evidence="2">
    <location>
        <begin position="626"/>
        <end position="645"/>
    </location>
</feature>
<keyword evidence="2" id="KW-0472">Membrane</keyword>
<feature type="transmembrane region" description="Helical" evidence="2">
    <location>
        <begin position="287"/>
        <end position="304"/>
    </location>
</feature>
<evidence type="ECO:0000313" key="3">
    <source>
        <dbReference type="EMBL" id="PHI29203.1"/>
    </source>
</evidence>
<feature type="transmembrane region" description="Helical" evidence="2">
    <location>
        <begin position="498"/>
        <end position="518"/>
    </location>
</feature>
<feature type="transmembrane region" description="Helical" evidence="2">
    <location>
        <begin position="473"/>
        <end position="492"/>
    </location>
</feature>
<dbReference type="Proteomes" id="UP000224974">
    <property type="component" value="Unassembled WGS sequence"/>
</dbReference>
<organism evidence="3 4">
    <name type="scientific">Budvicia aquatica</name>
    <dbReference type="NCBI Taxonomy" id="82979"/>
    <lineage>
        <taxon>Bacteria</taxon>
        <taxon>Pseudomonadati</taxon>
        <taxon>Pseudomonadota</taxon>
        <taxon>Gammaproteobacteria</taxon>
        <taxon>Enterobacterales</taxon>
        <taxon>Budviciaceae</taxon>
        <taxon>Budvicia</taxon>
    </lineage>
</organism>
<dbReference type="InterPro" id="IPR014600">
    <property type="entry name" value="UCP035905_mem"/>
</dbReference>
<comment type="caution">
    <text evidence="3">The sequence shown here is derived from an EMBL/GenBank/DDBJ whole genome shotgun (WGS) entry which is preliminary data.</text>
</comment>
<feature type="transmembrane region" description="Helical" evidence="2">
    <location>
        <begin position="393"/>
        <end position="414"/>
    </location>
</feature>
<dbReference type="InterPro" id="IPR019286">
    <property type="entry name" value="DUF2339_TM"/>
</dbReference>
<keyword evidence="2" id="KW-0812">Transmembrane</keyword>
<dbReference type="STRING" id="1111728.GCA_000427805_01940"/>
<feature type="transmembrane region" description="Helical" evidence="2">
    <location>
        <begin position="792"/>
        <end position="811"/>
    </location>
</feature>
<feature type="transmembrane region" description="Helical" evidence="2">
    <location>
        <begin position="309"/>
        <end position="328"/>
    </location>
</feature>
<feature type="transmembrane region" description="Helical" evidence="2">
    <location>
        <begin position="568"/>
        <end position="587"/>
    </location>
</feature>
<feature type="transmembrane region" description="Helical" evidence="2">
    <location>
        <begin position="426"/>
        <end position="444"/>
    </location>
</feature>
<dbReference type="PANTHER" id="PTHR38434">
    <property type="entry name" value="BLL2549 PROTEIN"/>
    <property type="match status" value="1"/>
</dbReference>
<gene>
    <name evidence="3" type="ORF">CRN84_07655</name>
</gene>
<feature type="coiled-coil region" evidence="1">
    <location>
        <begin position="29"/>
        <end position="56"/>
    </location>
</feature>